<evidence type="ECO:0008006" key="4">
    <source>
        <dbReference type="Google" id="ProtNLM"/>
    </source>
</evidence>
<feature type="transmembrane region" description="Helical" evidence="1">
    <location>
        <begin position="29"/>
        <end position="50"/>
    </location>
</feature>
<keyword evidence="1" id="KW-0472">Membrane</keyword>
<feature type="transmembrane region" description="Helical" evidence="1">
    <location>
        <begin position="62"/>
        <end position="87"/>
    </location>
</feature>
<protein>
    <recommendedName>
        <fullName evidence="4">Lycopene cyclase domain-containing protein</fullName>
    </recommendedName>
</protein>
<feature type="transmembrane region" description="Helical" evidence="1">
    <location>
        <begin position="119"/>
        <end position="138"/>
    </location>
</feature>
<dbReference type="EMBL" id="BAAAHH010000016">
    <property type="protein sequence ID" value="GAA0955421.1"/>
    <property type="molecule type" value="Genomic_DNA"/>
</dbReference>
<dbReference type="RefSeq" id="WP_344242401.1">
    <property type="nucleotide sequence ID" value="NZ_BAAAHH010000016.1"/>
</dbReference>
<evidence type="ECO:0000313" key="2">
    <source>
        <dbReference type="EMBL" id="GAA0955421.1"/>
    </source>
</evidence>
<comment type="caution">
    <text evidence="2">The sequence shown here is derived from an EMBL/GenBank/DDBJ whole genome shotgun (WGS) entry which is preliminary data.</text>
</comment>
<keyword evidence="1" id="KW-1133">Transmembrane helix</keyword>
<keyword evidence="1" id="KW-0812">Transmembrane</keyword>
<reference evidence="3" key="1">
    <citation type="journal article" date="2019" name="Int. J. Syst. Evol. Microbiol.">
        <title>The Global Catalogue of Microorganisms (GCM) 10K type strain sequencing project: providing services to taxonomists for standard genome sequencing and annotation.</title>
        <authorList>
            <consortium name="The Broad Institute Genomics Platform"/>
            <consortium name="The Broad Institute Genome Sequencing Center for Infectious Disease"/>
            <person name="Wu L."/>
            <person name="Ma J."/>
        </authorList>
    </citation>
    <scope>NUCLEOTIDE SEQUENCE [LARGE SCALE GENOMIC DNA]</scope>
    <source>
        <strain evidence="3">JCM 10696</strain>
    </source>
</reference>
<organism evidence="2 3">
    <name type="scientific">Actinocorallia libanotica</name>
    <dbReference type="NCBI Taxonomy" id="46162"/>
    <lineage>
        <taxon>Bacteria</taxon>
        <taxon>Bacillati</taxon>
        <taxon>Actinomycetota</taxon>
        <taxon>Actinomycetes</taxon>
        <taxon>Streptosporangiales</taxon>
        <taxon>Thermomonosporaceae</taxon>
        <taxon>Actinocorallia</taxon>
    </lineage>
</organism>
<evidence type="ECO:0000313" key="3">
    <source>
        <dbReference type="Proteomes" id="UP001500665"/>
    </source>
</evidence>
<name>A0ABP4BXN7_9ACTN</name>
<dbReference type="Proteomes" id="UP001500665">
    <property type="component" value="Unassembled WGS sequence"/>
</dbReference>
<evidence type="ECO:0000256" key="1">
    <source>
        <dbReference type="SAM" id="Phobius"/>
    </source>
</evidence>
<sequence length="151" mass="16330">MRRFAADVDWWVLPPLALVWLPVVTDSPWSWHSVVWPLASFAVILFFRWSRSRPAARNASSWAVAALLTTEAVQAAAGIVAGLLSAVGGLPSRFDLPWGLVWATGGVRGEDVGYRVGNGFTLTPFLIALTVGILRFSFASRRRAASPGSAH</sequence>
<gene>
    <name evidence="2" type="ORF">GCM10009550_40220</name>
</gene>
<keyword evidence="3" id="KW-1185">Reference proteome</keyword>
<accession>A0ABP4BXN7</accession>
<proteinExistence type="predicted"/>